<evidence type="ECO:0000313" key="4">
    <source>
        <dbReference type="EMBL" id="EGV93509.1"/>
    </source>
</evidence>
<evidence type="ECO:0000256" key="2">
    <source>
        <dbReference type="ARBA" id="ARBA00022803"/>
    </source>
</evidence>
<comment type="similarity">
    <text evidence="1">Belongs to the TTC39 family.</text>
</comment>
<dbReference type="GO" id="GO:0090181">
    <property type="term" value="P:regulation of cholesterol metabolic process"/>
    <property type="evidence" value="ECO:0007669"/>
    <property type="project" value="TreeGrafter"/>
</dbReference>
<reference evidence="5" key="1">
    <citation type="journal article" date="2011" name="Nat. Biotechnol.">
        <title>The genomic sequence of the Chinese hamster ovary (CHO)-K1 cell line.</title>
        <authorList>
            <person name="Xu X."/>
            <person name="Nagarajan H."/>
            <person name="Lewis N.E."/>
            <person name="Pan S."/>
            <person name="Cai Z."/>
            <person name="Liu X."/>
            <person name="Chen W."/>
            <person name="Xie M."/>
            <person name="Wang W."/>
            <person name="Hammond S."/>
            <person name="Andersen M.R."/>
            <person name="Neff N."/>
            <person name="Passarelli B."/>
            <person name="Koh W."/>
            <person name="Fan H.C."/>
            <person name="Wang J."/>
            <person name="Gui Y."/>
            <person name="Lee K.H."/>
            <person name="Betenbaugh M.J."/>
            <person name="Quake S.R."/>
            <person name="Famili I."/>
            <person name="Palsson B.O."/>
            <person name="Wang J."/>
        </authorList>
    </citation>
    <scope>NUCLEOTIDE SEQUENCE [LARGE SCALE GENOMIC DNA]</scope>
    <source>
        <strain evidence="5">CHO K1 cell line</strain>
    </source>
</reference>
<keyword evidence="2" id="KW-0802">TPR repeat</keyword>
<feature type="chain" id="PRO_5003444459" evidence="3">
    <location>
        <begin position="20"/>
        <end position="658"/>
    </location>
</feature>
<dbReference type="Proteomes" id="UP000001075">
    <property type="component" value="Unassembled WGS sequence"/>
</dbReference>
<accession>G3HSZ3</accession>
<dbReference type="PANTHER" id="PTHR31859">
    <property type="entry name" value="TETRATRICOPEPTIDE REPEAT PROTEIN 39 FAMILY MEMBER"/>
    <property type="match status" value="1"/>
</dbReference>
<sequence>MLHLTASFAFASILTATLETELCVEEEPLVRSAAATLIASLLQIFLPLIEEANMSRFLRNEDNEDNMLTMSVSLSEGESDRMARVTRSLSLRESEPEEKFEDAHEIIPVATTMNLLSSLEECTTGLYLFLNNRFSDAISLIHPWSNNSPYHALIYSMLMIVKAILTFEPQDIQIGMNAAKEALKTCNNFRKRPRIMTLSRLVSRQGIRSIKEEELHAEVCYAECLILKSAITFIQDDSLLNFLKSGINVGSSYQIYKDCQQVLELMPDNQSKTHRHLDGGVKFGLGVFNLMFSLVPPKSLKLLNIVGYSGDREVGLALLHESASEPHINNILSVFTLLFYYNYVRVAVGVEKVSTSATESLFLIYLEKFPNCVVLKFFRARFSMLNGNFETAQLKLQECIITQNEWKQVHHLCYWELMWCHIFLQNWRQAFNYANLLSQHSRWSKAIYTYSKAIIMALLPPNFVNSENESMSSIFLQVDNLRIKFLGSSVPIEKFIAEKSQRYGTTTGWFTAQPLLEFIYAWSGFRVMSKKIELISSWLSIIDKGKDLLNENPNEEYGTDDMSLLNLLKGLCLKHLGKHLKAEHYFIRVIKKEKMLKYDRYLVPYSYYELGMLHYLKGDYASATKNLDNIKNYKNYSMEARLQFRAHIALEQIAKLEK</sequence>
<dbReference type="PANTHER" id="PTHR31859:SF5">
    <property type="entry name" value="TETRATRICOPEPTIDE REPEAT DOMAIN 39D"/>
    <property type="match status" value="1"/>
</dbReference>
<evidence type="ECO:0000256" key="1">
    <source>
        <dbReference type="ARBA" id="ARBA00006400"/>
    </source>
</evidence>
<organism evidence="4 5">
    <name type="scientific">Cricetulus griseus</name>
    <name type="common">Chinese hamster</name>
    <name type="synonym">Cricetulus barabensis griseus</name>
    <dbReference type="NCBI Taxonomy" id="10029"/>
    <lineage>
        <taxon>Eukaryota</taxon>
        <taxon>Metazoa</taxon>
        <taxon>Chordata</taxon>
        <taxon>Craniata</taxon>
        <taxon>Vertebrata</taxon>
        <taxon>Euteleostomi</taxon>
        <taxon>Mammalia</taxon>
        <taxon>Eutheria</taxon>
        <taxon>Euarchontoglires</taxon>
        <taxon>Glires</taxon>
        <taxon>Rodentia</taxon>
        <taxon>Myomorpha</taxon>
        <taxon>Muroidea</taxon>
        <taxon>Cricetidae</taxon>
        <taxon>Cricetinae</taxon>
        <taxon>Cricetulus</taxon>
    </lineage>
</organism>
<protein>
    <submittedName>
        <fullName evidence="4">Tetratricopeptide repeat protein 39B</fullName>
    </submittedName>
</protein>
<dbReference type="Pfam" id="PF10300">
    <property type="entry name" value="Iml2-TPR_39"/>
    <property type="match status" value="1"/>
</dbReference>
<dbReference type="GO" id="GO:0042632">
    <property type="term" value="P:cholesterol homeostasis"/>
    <property type="evidence" value="ECO:0007669"/>
    <property type="project" value="TreeGrafter"/>
</dbReference>
<dbReference type="SUPFAM" id="SSF48452">
    <property type="entry name" value="TPR-like"/>
    <property type="match status" value="1"/>
</dbReference>
<dbReference type="InParanoid" id="G3HSZ3"/>
<dbReference type="GO" id="GO:0010874">
    <property type="term" value="P:regulation of cholesterol efflux"/>
    <property type="evidence" value="ECO:0007669"/>
    <property type="project" value="TreeGrafter"/>
</dbReference>
<evidence type="ECO:0000313" key="5">
    <source>
        <dbReference type="Proteomes" id="UP000001075"/>
    </source>
</evidence>
<dbReference type="PaxDb" id="10029-XP_007611522.1"/>
<keyword evidence="3" id="KW-0732">Signal</keyword>
<dbReference type="eggNOG" id="KOG3783">
    <property type="taxonomic scope" value="Eukaryota"/>
</dbReference>
<dbReference type="Gene3D" id="1.25.40.10">
    <property type="entry name" value="Tetratricopeptide repeat domain"/>
    <property type="match status" value="1"/>
</dbReference>
<name>G3HSZ3_CRIGR</name>
<dbReference type="GO" id="GO:0010887">
    <property type="term" value="P:negative regulation of cholesterol storage"/>
    <property type="evidence" value="ECO:0007669"/>
    <property type="project" value="TreeGrafter"/>
</dbReference>
<feature type="signal peptide" evidence="3">
    <location>
        <begin position="1"/>
        <end position="19"/>
    </location>
</feature>
<dbReference type="STRING" id="10029.G3HSZ3"/>
<dbReference type="InterPro" id="IPR011990">
    <property type="entry name" value="TPR-like_helical_dom_sf"/>
</dbReference>
<dbReference type="AlphaFoldDB" id="G3HSZ3"/>
<proteinExistence type="inferred from homology"/>
<dbReference type="InterPro" id="IPR019412">
    <property type="entry name" value="IML2/TPR_39"/>
</dbReference>
<gene>
    <name evidence="4" type="ORF">I79_013993</name>
</gene>
<evidence type="ECO:0000256" key="3">
    <source>
        <dbReference type="SAM" id="SignalP"/>
    </source>
</evidence>
<dbReference type="EMBL" id="JH000678">
    <property type="protein sequence ID" value="EGV93509.1"/>
    <property type="molecule type" value="Genomic_DNA"/>
</dbReference>